<dbReference type="Pfam" id="PF02734">
    <property type="entry name" value="Dak2"/>
    <property type="match status" value="1"/>
</dbReference>
<sequence>MKSLETKILVSMFENGAKEIAKHYEYINELNVFPVPDGDTGTNMKITATSAVEALNKQLPELGSIYEVGKFFCRQLLMNARGNSGVIFSQIIRGFFEPIEESTKKLTIELIVRCFISAKEKAYKSISNPVEGTILTIIREISEQLPKENINDVEELFKKALTIGLNALEKTPEILPSLKEAKVVDSGGYGLCKFLEGMYNQLVNSDDDNVQNKDIEIEKKKETVESISVTSKNTFIQSKVRNDISEEGFGYCCEFIIQKDFITHEKQPLKIKFDLNKFEKEMLLAGESLVVVDDSDIVKVHIHSITPSLVFEIGQKYGEFLKLKVENMTLQYIESHPGVSPSDLFNKFSLTDDVQIVATCPSRKIADYLKNEFGINNVIVTEETGNPSTNEIMNQIINCKSRNILVLTDDSNIILSAEQAATFMKERYDVVVLKSKNIIEVINACLVFSSEKSISENARVMNRAIRKQDSAMLSVSVKTSKFNGVHVEKNDFIGIYDKKIVLAEKNSEIAITNLIKKLRDRNKKAQLLYIVYGQGVTLREIRNIEKFANENYGIKCKLIDGGQKIYRYFIGMS</sequence>
<dbReference type="NCBIfam" id="TIGR03599">
    <property type="entry name" value="YloV"/>
    <property type="match status" value="1"/>
</dbReference>
<dbReference type="Pfam" id="PF21645">
    <property type="entry name" value="FakA-like_M"/>
    <property type="match status" value="1"/>
</dbReference>
<dbReference type="GO" id="GO:0006071">
    <property type="term" value="P:glycerol metabolic process"/>
    <property type="evidence" value="ECO:0007669"/>
    <property type="project" value="InterPro"/>
</dbReference>
<dbReference type="KEGG" id="mpe:MYPE4130"/>
<dbReference type="eggNOG" id="COG1461">
    <property type="taxonomic scope" value="Bacteria"/>
</dbReference>
<dbReference type="SUPFAM" id="SSF101473">
    <property type="entry name" value="DhaL-like"/>
    <property type="match status" value="1"/>
</dbReference>
<dbReference type="Proteomes" id="UP000002522">
    <property type="component" value="Chromosome"/>
</dbReference>
<name>Q8EVZ4_MALP2</name>
<dbReference type="InterPro" id="IPR050270">
    <property type="entry name" value="DegV_domain_contain"/>
</dbReference>
<dbReference type="FunCoup" id="Q8EVZ4">
    <property type="interactions" value="4"/>
</dbReference>
<dbReference type="InterPro" id="IPR048394">
    <property type="entry name" value="FakA-like_M"/>
</dbReference>
<accession>Q8EVZ4</accession>
<dbReference type="RefSeq" id="WP_011077239.1">
    <property type="nucleotide sequence ID" value="NC_004432.1"/>
</dbReference>
<dbReference type="SMART" id="SM01120">
    <property type="entry name" value="Dak2"/>
    <property type="match status" value="1"/>
</dbReference>
<dbReference type="EMBL" id="BA000026">
    <property type="protein sequence ID" value="BAC44203.1"/>
    <property type="molecule type" value="Genomic_DNA"/>
</dbReference>
<keyword evidence="2" id="KW-0418">Kinase</keyword>
<dbReference type="InterPro" id="IPR036117">
    <property type="entry name" value="DhaL_dom_sf"/>
</dbReference>
<dbReference type="PANTHER" id="PTHR33434:SF4">
    <property type="entry name" value="PHOSPHATASE PROTEIN"/>
    <property type="match status" value="1"/>
</dbReference>
<dbReference type="SMART" id="SM01121">
    <property type="entry name" value="Dak1_2"/>
    <property type="match status" value="1"/>
</dbReference>
<reference evidence="2 3" key="1">
    <citation type="journal article" date="2002" name="Nucleic Acids Res.">
        <title>The complete genomic sequence of Mycoplasma penetrans, an intracellular bacterial pathogen in humans.</title>
        <authorList>
            <person name="Sasaki Y."/>
            <person name="Ishikawa J."/>
            <person name="Yamashita A."/>
            <person name="Oshima K."/>
            <person name="Kenri T."/>
            <person name="Furuya K."/>
            <person name="Yoshino C."/>
            <person name="Horino A."/>
            <person name="Shiba T."/>
            <person name="Sasaki T."/>
            <person name="Hattori M."/>
        </authorList>
    </citation>
    <scope>NUCLEOTIDE SEQUENCE [LARGE SCALE GENOMIC DNA]</scope>
    <source>
        <strain evidence="2 3">HF-2</strain>
    </source>
</reference>
<dbReference type="InParanoid" id="Q8EVZ4"/>
<feature type="domain" description="DhaL" evidence="1">
    <location>
        <begin position="7"/>
        <end position="200"/>
    </location>
</feature>
<dbReference type="Pfam" id="PF13684">
    <property type="entry name" value="FakA-like_C"/>
    <property type="match status" value="1"/>
</dbReference>
<dbReference type="PROSITE" id="PS51480">
    <property type="entry name" value="DHAL"/>
    <property type="match status" value="1"/>
</dbReference>
<dbReference type="InterPro" id="IPR019986">
    <property type="entry name" value="YloV-like"/>
</dbReference>
<evidence type="ECO:0000313" key="3">
    <source>
        <dbReference type="Proteomes" id="UP000002522"/>
    </source>
</evidence>
<dbReference type="InterPro" id="IPR004007">
    <property type="entry name" value="DhaL_dom"/>
</dbReference>
<keyword evidence="3" id="KW-1185">Reference proteome</keyword>
<protein>
    <submittedName>
        <fullName evidence="2">Predicted dihydroacetone kinase</fullName>
    </submittedName>
</protein>
<keyword evidence="2" id="KW-0808">Transferase</keyword>
<dbReference type="Gene3D" id="1.25.40.340">
    <property type="match status" value="1"/>
</dbReference>
<organism evidence="2 3">
    <name type="scientific">Malacoplasma penetrans (strain HF-2)</name>
    <name type="common">Mycoplasma penetrans</name>
    <dbReference type="NCBI Taxonomy" id="272633"/>
    <lineage>
        <taxon>Bacteria</taxon>
        <taxon>Bacillati</taxon>
        <taxon>Mycoplasmatota</taxon>
        <taxon>Mycoplasmoidales</taxon>
        <taxon>Mycoplasmoidaceae</taxon>
        <taxon>Malacoplasma</taxon>
    </lineage>
</organism>
<dbReference type="InterPro" id="IPR033470">
    <property type="entry name" value="FakA-like_C"/>
</dbReference>
<dbReference type="HOGENOM" id="CLU_017496_1_0_14"/>
<proteinExistence type="predicted"/>
<evidence type="ECO:0000313" key="2">
    <source>
        <dbReference type="EMBL" id="BAC44203.1"/>
    </source>
</evidence>
<dbReference type="GO" id="GO:0004371">
    <property type="term" value="F:glycerone kinase activity"/>
    <property type="evidence" value="ECO:0007669"/>
    <property type="project" value="InterPro"/>
</dbReference>
<dbReference type="PANTHER" id="PTHR33434">
    <property type="entry name" value="DEGV DOMAIN-CONTAINING PROTEIN DR_1986-RELATED"/>
    <property type="match status" value="1"/>
</dbReference>
<gene>
    <name evidence="2" type="ordered locus">MYPE4130</name>
</gene>
<dbReference type="STRING" id="272633.gene:10731529"/>
<evidence type="ECO:0000259" key="1">
    <source>
        <dbReference type="PROSITE" id="PS51480"/>
    </source>
</evidence>
<dbReference type="AlphaFoldDB" id="Q8EVZ4"/>